<dbReference type="PANTHER" id="PTHR27007">
    <property type="match status" value="1"/>
</dbReference>
<evidence type="ECO:0000256" key="13">
    <source>
        <dbReference type="SAM" id="MobiDB-lite"/>
    </source>
</evidence>
<proteinExistence type="inferred from homology"/>
<keyword evidence="8" id="KW-0067">ATP-binding</keyword>
<dbReference type="OrthoDB" id="4062651at2759"/>
<dbReference type="SUPFAM" id="SSF56112">
    <property type="entry name" value="Protein kinase-like (PK-like)"/>
    <property type="match status" value="1"/>
</dbReference>
<dbReference type="InterPro" id="IPR050528">
    <property type="entry name" value="L-type_Lectin-RKs"/>
</dbReference>
<dbReference type="Pfam" id="PF00069">
    <property type="entry name" value="Pkinase"/>
    <property type="match status" value="1"/>
</dbReference>
<reference evidence="15 16" key="1">
    <citation type="submission" date="2019-09" db="EMBL/GenBank/DDBJ databases">
        <title>A chromosome-level genome assembly of the Chinese tupelo Nyssa sinensis.</title>
        <authorList>
            <person name="Yang X."/>
            <person name="Kang M."/>
            <person name="Yang Y."/>
            <person name="Xiong H."/>
            <person name="Wang M."/>
            <person name="Zhang Z."/>
            <person name="Wang Z."/>
            <person name="Wu H."/>
            <person name="Ma T."/>
            <person name="Liu J."/>
            <person name="Xi Z."/>
        </authorList>
    </citation>
    <scope>NUCLEOTIDE SEQUENCE [LARGE SCALE GENOMIC DNA]</scope>
    <source>
        <strain evidence="15">J267</strain>
        <tissue evidence="15">Leaf</tissue>
    </source>
</reference>
<evidence type="ECO:0000256" key="11">
    <source>
        <dbReference type="ARBA" id="ARBA00023170"/>
    </source>
</evidence>
<evidence type="ECO:0000256" key="5">
    <source>
        <dbReference type="ARBA" id="ARBA00022692"/>
    </source>
</evidence>
<keyword evidence="12" id="KW-0325">Glycoprotein</keyword>
<protein>
    <recommendedName>
        <fullName evidence="14">Protein kinase domain-containing protein</fullName>
    </recommendedName>
</protein>
<keyword evidence="11" id="KW-0675">Receptor</keyword>
<comment type="similarity">
    <text evidence="3">In the C-terminal section; belongs to the protein kinase superfamily. Ser/Thr protein kinase family.</text>
</comment>
<evidence type="ECO:0000256" key="8">
    <source>
        <dbReference type="ARBA" id="ARBA00022840"/>
    </source>
</evidence>
<organism evidence="15 16">
    <name type="scientific">Nyssa sinensis</name>
    <dbReference type="NCBI Taxonomy" id="561372"/>
    <lineage>
        <taxon>Eukaryota</taxon>
        <taxon>Viridiplantae</taxon>
        <taxon>Streptophyta</taxon>
        <taxon>Embryophyta</taxon>
        <taxon>Tracheophyta</taxon>
        <taxon>Spermatophyta</taxon>
        <taxon>Magnoliopsida</taxon>
        <taxon>eudicotyledons</taxon>
        <taxon>Gunneridae</taxon>
        <taxon>Pentapetalae</taxon>
        <taxon>asterids</taxon>
        <taxon>Cornales</taxon>
        <taxon>Nyssaceae</taxon>
        <taxon>Nyssa</taxon>
    </lineage>
</organism>
<evidence type="ECO:0000256" key="6">
    <source>
        <dbReference type="ARBA" id="ARBA00022729"/>
    </source>
</evidence>
<evidence type="ECO:0000313" key="16">
    <source>
        <dbReference type="Proteomes" id="UP000325577"/>
    </source>
</evidence>
<accession>A0A5J5AZ90</accession>
<keyword evidence="4" id="KW-1003">Cell membrane</keyword>
<comment type="subcellular location">
    <subcellularLocation>
        <location evidence="1">Cell membrane</location>
        <topology evidence="1">Single-pass type I membrane protein</topology>
    </subcellularLocation>
</comment>
<sequence length="324" mass="36109">MDNEFERGSGPKKFPYRKLARATNNFGEELKLEEGGFGGVYRGWLLLVYGFMRNGSLDSHLFKTKNLNWVIKFKIAQGLALALVYLHEEWEQCVVHRDIKLSNVTLDSNFNAKLEDFRLARFVDHEKESETTDVARTMGYMAPKYFVMGKASKESNVYRFGIIASEIACGRKAIDPKAPVSQRTMVEWVWNHYGMGKLLEAADPKLGADFDEEEMECLMIVGLWCAHPEYTVRPSIRQATRVLCSESPLPILQSKMPVPTSFTPPSTTSMATSSLSSSYVATDTESGQIKSSSYNSNTISSTVATSSAGSSQNKLTSRISSLSL</sequence>
<dbReference type="Gene3D" id="1.10.510.10">
    <property type="entry name" value="Transferase(Phosphotransferase) domain 1"/>
    <property type="match status" value="1"/>
</dbReference>
<evidence type="ECO:0000256" key="12">
    <source>
        <dbReference type="ARBA" id="ARBA00023180"/>
    </source>
</evidence>
<dbReference type="Gene3D" id="3.30.200.20">
    <property type="entry name" value="Phosphorylase Kinase, domain 1"/>
    <property type="match status" value="1"/>
</dbReference>
<name>A0A5J5AZ90_9ASTE</name>
<dbReference type="InterPro" id="IPR000719">
    <property type="entry name" value="Prot_kinase_dom"/>
</dbReference>
<evidence type="ECO:0000256" key="7">
    <source>
        <dbReference type="ARBA" id="ARBA00022741"/>
    </source>
</evidence>
<evidence type="ECO:0000259" key="14">
    <source>
        <dbReference type="PROSITE" id="PS50011"/>
    </source>
</evidence>
<feature type="compositionally biased region" description="Low complexity" evidence="13">
    <location>
        <begin position="291"/>
        <end position="310"/>
    </location>
</feature>
<dbReference type="FunFam" id="1.10.510.10:FF:000240">
    <property type="entry name" value="Lectin-domain containing receptor kinase A4.3"/>
    <property type="match status" value="1"/>
</dbReference>
<dbReference type="PROSITE" id="PS00108">
    <property type="entry name" value="PROTEIN_KINASE_ST"/>
    <property type="match status" value="1"/>
</dbReference>
<evidence type="ECO:0000256" key="10">
    <source>
        <dbReference type="ARBA" id="ARBA00023136"/>
    </source>
</evidence>
<feature type="domain" description="Protein kinase" evidence="14">
    <location>
        <begin position="1"/>
        <end position="252"/>
    </location>
</feature>
<evidence type="ECO:0000313" key="15">
    <source>
        <dbReference type="EMBL" id="KAA8536355.1"/>
    </source>
</evidence>
<dbReference type="GO" id="GO:0005524">
    <property type="term" value="F:ATP binding"/>
    <property type="evidence" value="ECO:0007669"/>
    <property type="project" value="UniProtKB-KW"/>
</dbReference>
<evidence type="ECO:0000256" key="9">
    <source>
        <dbReference type="ARBA" id="ARBA00022989"/>
    </source>
</evidence>
<dbReference type="GO" id="GO:0004672">
    <property type="term" value="F:protein kinase activity"/>
    <property type="evidence" value="ECO:0007669"/>
    <property type="project" value="InterPro"/>
</dbReference>
<evidence type="ECO:0000256" key="4">
    <source>
        <dbReference type="ARBA" id="ARBA00022475"/>
    </source>
</evidence>
<dbReference type="InterPro" id="IPR008271">
    <property type="entry name" value="Ser/Thr_kinase_AS"/>
</dbReference>
<dbReference type="Proteomes" id="UP000325577">
    <property type="component" value="Linkage Group LG16"/>
</dbReference>
<dbReference type="AlphaFoldDB" id="A0A5J5AZ90"/>
<dbReference type="SMART" id="SM00220">
    <property type="entry name" value="S_TKc"/>
    <property type="match status" value="1"/>
</dbReference>
<feature type="region of interest" description="Disordered" evidence="13">
    <location>
        <begin position="287"/>
        <end position="310"/>
    </location>
</feature>
<keyword evidence="16" id="KW-1185">Reference proteome</keyword>
<evidence type="ECO:0000256" key="3">
    <source>
        <dbReference type="ARBA" id="ARBA00010217"/>
    </source>
</evidence>
<evidence type="ECO:0000256" key="1">
    <source>
        <dbReference type="ARBA" id="ARBA00004251"/>
    </source>
</evidence>
<keyword evidence="10" id="KW-0472">Membrane</keyword>
<dbReference type="GO" id="GO:0002229">
    <property type="term" value="P:defense response to oomycetes"/>
    <property type="evidence" value="ECO:0007669"/>
    <property type="project" value="UniProtKB-ARBA"/>
</dbReference>
<gene>
    <name evidence="15" type="ORF">F0562_028833</name>
</gene>
<dbReference type="GO" id="GO:0005886">
    <property type="term" value="C:plasma membrane"/>
    <property type="evidence" value="ECO:0007669"/>
    <property type="project" value="UniProtKB-SubCell"/>
</dbReference>
<evidence type="ECO:0000256" key="2">
    <source>
        <dbReference type="ARBA" id="ARBA00008536"/>
    </source>
</evidence>
<dbReference type="PROSITE" id="PS50011">
    <property type="entry name" value="PROTEIN_KINASE_DOM"/>
    <property type="match status" value="1"/>
</dbReference>
<dbReference type="InterPro" id="IPR011009">
    <property type="entry name" value="Kinase-like_dom_sf"/>
</dbReference>
<keyword evidence="6" id="KW-0732">Signal</keyword>
<keyword evidence="9" id="KW-1133">Transmembrane helix</keyword>
<dbReference type="EMBL" id="CM018039">
    <property type="protein sequence ID" value="KAA8536355.1"/>
    <property type="molecule type" value="Genomic_DNA"/>
</dbReference>
<keyword evidence="5" id="KW-0812">Transmembrane</keyword>
<comment type="similarity">
    <text evidence="2">In the N-terminal section; belongs to the leguminous lectin family.</text>
</comment>
<keyword evidence="7" id="KW-0547">Nucleotide-binding</keyword>